<evidence type="ECO:0000259" key="2">
    <source>
        <dbReference type="PROSITE" id="PS50975"/>
    </source>
</evidence>
<dbReference type="InterPro" id="IPR011761">
    <property type="entry name" value="ATP-grasp"/>
</dbReference>
<name>A0A4R4ZZT5_9ACTN</name>
<dbReference type="InterPro" id="IPR040754">
    <property type="entry name" value="PreAtp-grasp"/>
</dbReference>
<accession>A0A4R4ZZT5</accession>
<gene>
    <name evidence="3" type="ORF">E1263_03015</name>
</gene>
<dbReference type="OrthoDB" id="581833at2"/>
<evidence type="ECO:0000256" key="1">
    <source>
        <dbReference type="PROSITE-ProRule" id="PRU00409"/>
    </source>
</evidence>
<protein>
    <recommendedName>
        <fullName evidence="2">ATP-grasp domain-containing protein</fullName>
    </recommendedName>
</protein>
<evidence type="ECO:0000313" key="3">
    <source>
        <dbReference type="EMBL" id="TDD62702.1"/>
    </source>
</evidence>
<proteinExistence type="predicted"/>
<organism evidence="3 4">
    <name type="scientific">Kribbella antibiotica</name>
    <dbReference type="NCBI Taxonomy" id="190195"/>
    <lineage>
        <taxon>Bacteria</taxon>
        <taxon>Bacillati</taxon>
        <taxon>Actinomycetota</taxon>
        <taxon>Actinomycetes</taxon>
        <taxon>Propionibacteriales</taxon>
        <taxon>Kribbellaceae</taxon>
        <taxon>Kribbella</taxon>
    </lineage>
</organism>
<dbReference type="GO" id="GO:0046872">
    <property type="term" value="F:metal ion binding"/>
    <property type="evidence" value="ECO:0007669"/>
    <property type="project" value="InterPro"/>
</dbReference>
<keyword evidence="4" id="KW-1185">Reference proteome</keyword>
<dbReference type="Proteomes" id="UP000295124">
    <property type="component" value="Unassembled WGS sequence"/>
</dbReference>
<dbReference type="SUPFAM" id="SSF56059">
    <property type="entry name" value="Glutathione synthetase ATP-binding domain-like"/>
    <property type="match status" value="1"/>
</dbReference>
<dbReference type="EMBL" id="SMKX01000005">
    <property type="protein sequence ID" value="TDD62702.1"/>
    <property type="molecule type" value="Genomic_DNA"/>
</dbReference>
<dbReference type="Pfam" id="PF18604">
    <property type="entry name" value="PreAtp-grasp"/>
    <property type="match status" value="1"/>
</dbReference>
<dbReference type="PROSITE" id="PS50975">
    <property type="entry name" value="ATP_GRASP"/>
    <property type="match status" value="1"/>
</dbReference>
<dbReference type="InterPro" id="IPR041356">
    <property type="entry name" value="PGM1_C"/>
</dbReference>
<dbReference type="Gene3D" id="3.30.470.20">
    <property type="entry name" value="ATP-grasp fold, B domain"/>
    <property type="match status" value="1"/>
</dbReference>
<feature type="domain" description="ATP-grasp" evidence="2">
    <location>
        <begin position="154"/>
        <end position="376"/>
    </location>
</feature>
<dbReference type="Pfam" id="PF18105">
    <property type="entry name" value="PGM1_C"/>
    <property type="match status" value="1"/>
</dbReference>
<sequence length="443" mass="47846">MSRLIVSNQLTAEIEAGEHAITADYAKMLGLISHRMIWCAEPGDVVVLPTAPDADFARQVWQHLGLSPEPVIVVPPAGERGDDLLYADRFGDPAFLDELRKLVDYHGIDQLYPFYFDELAVRLTRELGLTAATPGFGFQGQGGHQIVNSKAFFRVLAAGLGVDVPDGRVANDAAEAAEFAGELLAAGEVVIIKQDLHGGGFGNEILSPVPDLEALGADQIHHVPDEAALATLLDNSWSRYSQQGRRRVVVEHYVQGSLPIYIEYLITDDAVQPVGSGEVRMKHTDTGSMMIGLVVPSPSASLPAFPRFLDGAAQLGEALRSIGYRGSVSIDAIVTPTGDILFNEINGRVGGSTHVHLLSERIIGPDYLQTRTLVIRSWAQWDSLPETLAAIAANGLAWDPESRTGVLITGDDWQYVVVGTDLDSAAAAEIKLRELLRLDETDD</sequence>
<keyword evidence="1" id="KW-0547">Nucleotide-binding</keyword>
<comment type="caution">
    <text evidence="3">The sequence shown here is derived from an EMBL/GenBank/DDBJ whole genome shotgun (WGS) entry which is preliminary data.</text>
</comment>
<keyword evidence="1" id="KW-0067">ATP-binding</keyword>
<evidence type="ECO:0000313" key="4">
    <source>
        <dbReference type="Proteomes" id="UP000295124"/>
    </source>
</evidence>
<reference evidence="3 4" key="1">
    <citation type="submission" date="2019-03" db="EMBL/GenBank/DDBJ databases">
        <title>Draft genome sequences of novel Actinobacteria.</title>
        <authorList>
            <person name="Sahin N."/>
            <person name="Ay H."/>
            <person name="Saygin H."/>
        </authorList>
    </citation>
    <scope>NUCLEOTIDE SEQUENCE [LARGE SCALE GENOMIC DNA]</scope>
    <source>
        <strain evidence="3 4">JCM 13523</strain>
    </source>
</reference>
<dbReference type="AlphaFoldDB" id="A0A4R4ZZT5"/>
<dbReference type="GO" id="GO:0005524">
    <property type="term" value="F:ATP binding"/>
    <property type="evidence" value="ECO:0007669"/>
    <property type="project" value="UniProtKB-UniRule"/>
</dbReference>
<dbReference type="RefSeq" id="WP_132165070.1">
    <property type="nucleotide sequence ID" value="NZ_SMKX01000005.1"/>
</dbReference>